<dbReference type="Gene3D" id="1.10.10.10">
    <property type="entry name" value="Winged helix-like DNA-binding domain superfamily/Winged helix DNA-binding domain"/>
    <property type="match status" value="1"/>
</dbReference>
<proteinExistence type="predicted"/>
<evidence type="ECO:0000313" key="2">
    <source>
        <dbReference type="Proteomes" id="UP000641206"/>
    </source>
</evidence>
<dbReference type="PROSITE" id="PS51197">
    <property type="entry name" value="HTH_RRF2_2"/>
    <property type="match status" value="1"/>
</dbReference>
<organism evidence="1 2">
    <name type="scientific">Oceanobacillus neutriphilus</name>
    <dbReference type="NCBI Taxonomy" id="531815"/>
    <lineage>
        <taxon>Bacteria</taxon>
        <taxon>Bacillati</taxon>
        <taxon>Bacillota</taxon>
        <taxon>Bacilli</taxon>
        <taxon>Bacillales</taxon>
        <taxon>Bacillaceae</taxon>
        <taxon>Oceanobacillus</taxon>
    </lineage>
</organism>
<evidence type="ECO:0000313" key="1">
    <source>
        <dbReference type="EMBL" id="GGP08440.1"/>
    </source>
</evidence>
<dbReference type="RefSeq" id="WP_188733267.1">
    <property type="nucleotide sequence ID" value="NZ_BMLW01000002.1"/>
</dbReference>
<comment type="caution">
    <text evidence="1">The sequence shown here is derived from an EMBL/GenBank/DDBJ whole genome shotgun (WGS) entry which is preliminary data.</text>
</comment>
<dbReference type="InterPro" id="IPR000944">
    <property type="entry name" value="Tscrpt_reg_Rrf2"/>
</dbReference>
<dbReference type="Proteomes" id="UP000641206">
    <property type="component" value="Unassembled WGS sequence"/>
</dbReference>
<sequence>MKYSTKFGDAIHILSYIHLSKNKDLSSKAIAQSINTHPTYVRQIMSSLKKGGLLISVHGHPNPSLAREPEMVSLFDIYKSVEGKKQILQWGTQTNPDCIIGCNIQKITASYFQKIQYSTEQKMKQIHLSDLLHSIAEVQQDDTNELQNFWLVNVEDVD</sequence>
<accession>A0ABQ2NQW3</accession>
<dbReference type="PANTHER" id="PTHR33221">
    <property type="entry name" value="WINGED HELIX-TURN-HELIX TRANSCRIPTIONAL REGULATOR, RRF2 FAMILY"/>
    <property type="match status" value="1"/>
</dbReference>
<dbReference type="Pfam" id="PF02082">
    <property type="entry name" value="Rrf2"/>
    <property type="match status" value="1"/>
</dbReference>
<dbReference type="InterPro" id="IPR036390">
    <property type="entry name" value="WH_DNA-bd_sf"/>
</dbReference>
<protein>
    <submittedName>
        <fullName evidence="1">Transcriptional regulator</fullName>
    </submittedName>
</protein>
<name>A0ABQ2NQW3_9BACI</name>
<keyword evidence="2" id="KW-1185">Reference proteome</keyword>
<dbReference type="PANTHER" id="PTHR33221:SF15">
    <property type="entry name" value="HTH-TYPE TRANSCRIPTIONAL REGULATOR YWGB-RELATED"/>
    <property type="match status" value="1"/>
</dbReference>
<gene>
    <name evidence="1" type="ORF">GCM10011346_08490</name>
</gene>
<dbReference type="InterPro" id="IPR036388">
    <property type="entry name" value="WH-like_DNA-bd_sf"/>
</dbReference>
<reference evidence="2" key="1">
    <citation type="journal article" date="2019" name="Int. J. Syst. Evol. Microbiol.">
        <title>The Global Catalogue of Microorganisms (GCM) 10K type strain sequencing project: providing services to taxonomists for standard genome sequencing and annotation.</title>
        <authorList>
            <consortium name="The Broad Institute Genomics Platform"/>
            <consortium name="The Broad Institute Genome Sequencing Center for Infectious Disease"/>
            <person name="Wu L."/>
            <person name="Ma J."/>
        </authorList>
    </citation>
    <scope>NUCLEOTIDE SEQUENCE [LARGE SCALE GENOMIC DNA]</scope>
    <source>
        <strain evidence="2">CGMCC 1.7693</strain>
    </source>
</reference>
<dbReference type="SUPFAM" id="SSF46785">
    <property type="entry name" value="Winged helix' DNA-binding domain"/>
    <property type="match status" value="1"/>
</dbReference>
<dbReference type="EMBL" id="BMLW01000002">
    <property type="protein sequence ID" value="GGP08440.1"/>
    <property type="molecule type" value="Genomic_DNA"/>
</dbReference>